<evidence type="ECO:0000313" key="1">
    <source>
        <dbReference type="EMBL" id="TXE28330.1"/>
    </source>
</evidence>
<dbReference type="Proteomes" id="UP000321126">
    <property type="component" value="Unassembled WGS sequence"/>
</dbReference>
<gene>
    <name evidence="1" type="ORF">FOT62_21430</name>
</gene>
<accession>A0A5C7BW61</accession>
<organism evidence="1 2">
    <name type="scientific">Serratia marcescens</name>
    <dbReference type="NCBI Taxonomy" id="615"/>
    <lineage>
        <taxon>Bacteria</taxon>
        <taxon>Pseudomonadati</taxon>
        <taxon>Pseudomonadota</taxon>
        <taxon>Gammaproteobacteria</taxon>
        <taxon>Enterobacterales</taxon>
        <taxon>Yersiniaceae</taxon>
        <taxon>Serratia</taxon>
    </lineage>
</organism>
<reference evidence="1 2" key="1">
    <citation type="submission" date="2019-07" db="EMBL/GenBank/DDBJ databases">
        <title>Serratia strains were isolated from fresh produce.</title>
        <authorList>
            <person name="Cho G.-S."/>
            <person name="Stein M."/>
            <person name="Lee W."/>
            <person name="Suh S.H."/>
            <person name="Franz C.M.A.P."/>
        </authorList>
    </citation>
    <scope>NUCLEOTIDE SEQUENCE [LARGE SCALE GENOMIC DNA]</scope>
    <source>
        <strain evidence="1 2">S16</strain>
    </source>
</reference>
<dbReference type="RefSeq" id="WP_147882490.1">
    <property type="nucleotide sequence ID" value="NZ_VOUQ01000015.1"/>
</dbReference>
<name>A0A5C7BW61_SERMA</name>
<proteinExistence type="predicted"/>
<dbReference type="Pfam" id="PF16816">
    <property type="entry name" value="DotD"/>
    <property type="match status" value="1"/>
</dbReference>
<dbReference type="Gene3D" id="3.55.50.60">
    <property type="entry name" value="DotD protein"/>
    <property type="match status" value="1"/>
</dbReference>
<protein>
    <recommendedName>
        <fullName evidence="3">DotD/TraH family lipoprotein</fullName>
    </recommendedName>
</protein>
<evidence type="ECO:0008006" key="3">
    <source>
        <dbReference type="Google" id="ProtNLM"/>
    </source>
</evidence>
<dbReference type="AlphaFoldDB" id="A0A5C7BW61"/>
<comment type="caution">
    <text evidence="1">The sequence shown here is derived from an EMBL/GenBank/DDBJ whole genome shotgun (WGS) entry which is preliminary data.</text>
</comment>
<dbReference type="InterPro" id="IPR038140">
    <property type="entry name" value="DotD_sf"/>
</dbReference>
<dbReference type="InterPro" id="IPR031817">
    <property type="entry name" value="DotD"/>
</dbReference>
<dbReference type="EMBL" id="VOUQ01000015">
    <property type="protein sequence ID" value="TXE28330.1"/>
    <property type="molecule type" value="Genomic_DNA"/>
</dbReference>
<sequence>MKRLLTLLAPVCLAACQAPPTSQPTSSEVTISQVQTTQAHQQLLAQSGVLNTPTGATPGAISANSQRVCIDWDGDAVELLSTLAHQRGLNFAYTGVRLPLPVSVHVRDITFNELLRLLGPQINWRARIDQEPLRLRLDFMLPLPGVLA</sequence>
<evidence type="ECO:0000313" key="2">
    <source>
        <dbReference type="Proteomes" id="UP000321126"/>
    </source>
</evidence>